<proteinExistence type="predicted"/>
<dbReference type="EMBL" id="JAANOH010000002">
    <property type="protein sequence ID" value="MCZ2475232.1"/>
    <property type="molecule type" value="Genomic_DNA"/>
</dbReference>
<reference evidence="1 2" key="1">
    <citation type="submission" date="2020-03" db="EMBL/GenBank/DDBJ databases">
        <authorList>
            <person name="Pitt A."/>
            <person name="Hahn M.W."/>
        </authorList>
    </citation>
    <scope>NUCLEOTIDE SEQUENCE [LARGE SCALE GENOMIC DNA]</scope>
    <source>
        <strain evidence="1 2">5A-MARBSE</strain>
    </source>
</reference>
<evidence type="ECO:0000313" key="2">
    <source>
        <dbReference type="Proteomes" id="UP001321186"/>
    </source>
</evidence>
<keyword evidence="2" id="KW-1185">Reference proteome</keyword>
<comment type="caution">
    <text evidence="1">The sequence shown here is derived from an EMBL/GenBank/DDBJ whole genome shotgun (WGS) entry which is preliminary data.</text>
</comment>
<dbReference type="RefSeq" id="WP_269010046.1">
    <property type="nucleotide sequence ID" value="NZ_JAANOH010000002.1"/>
</dbReference>
<organism evidence="1 2">
    <name type="scientific">Aquirufa ecclesiirivi</name>
    <dbReference type="NCBI Taxonomy" id="2715124"/>
    <lineage>
        <taxon>Bacteria</taxon>
        <taxon>Pseudomonadati</taxon>
        <taxon>Bacteroidota</taxon>
        <taxon>Cytophagia</taxon>
        <taxon>Cytophagales</taxon>
        <taxon>Flectobacillaceae</taxon>
        <taxon>Aquirufa</taxon>
    </lineage>
</organism>
<accession>A0ABT4JG33</accession>
<gene>
    <name evidence="1" type="ORF">G9H61_07230</name>
</gene>
<name>A0ABT4JG33_9BACT</name>
<evidence type="ECO:0000313" key="1">
    <source>
        <dbReference type="EMBL" id="MCZ2475232.1"/>
    </source>
</evidence>
<sequence length="119" mass="13626">MKQLGFTLLAFAFLMVATVYSQLNSITAVSTIPVSKTSLKTDNLESKMFMALWVELCEEEEEEEEEVSKAQHVLSLFHTQENSKFIFFSESLQDPHAFQPFRLRNPHVQSFSPPPDIRG</sequence>
<dbReference type="Proteomes" id="UP001321186">
    <property type="component" value="Unassembled WGS sequence"/>
</dbReference>
<protein>
    <submittedName>
        <fullName evidence="1">Uncharacterized protein</fullName>
    </submittedName>
</protein>